<feature type="transmembrane region" description="Helical" evidence="1">
    <location>
        <begin position="29"/>
        <end position="46"/>
    </location>
</feature>
<keyword evidence="1" id="KW-0812">Transmembrane</keyword>
<dbReference type="KEGG" id="rgl:CS053_16115"/>
<proteinExistence type="predicted"/>
<accession>A0A5B9E5U9</accession>
<evidence type="ECO:0000256" key="1">
    <source>
        <dbReference type="SAM" id="Phobius"/>
    </source>
</evidence>
<feature type="transmembrane region" description="Helical" evidence="1">
    <location>
        <begin position="98"/>
        <end position="117"/>
    </location>
</feature>
<dbReference type="InterPro" id="IPR000045">
    <property type="entry name" value="Prepilin_IV_endopep_pep"/>
</dbReference>
<evidence type="ECO:0000313" key="4">
    <source>
        <dbReference type="Proteomes" id="UP000321807"/>
    </source>
</evidence>
<dbReference type="GO" id="GO:0016020">
    <property type="term" value="C:membrane"/>
    <property type="evidence" value="ECO:0007669"/>
    <property type="project" value="InterPro"/>
</dbReference>
<dbReference type="GO" id="GO:0004190">
    <property type="term" value="F:aspartic-type endopeptidase activity"/>
    <property type="evidence" value="ECO:0007669"/>
    <property type="project" value="InterPro"/>
</dbReference>
<dbReference type="Proteomes" id="UP000321807">
    <property type="component" value="Chromosome"/>
</dbReference>
<dbReference type="Gene3D" id="1.20.120.1220">
    <property type="match status" value="1"/>
</dbReference>
<sequence>MLAFLPALTVLLSTLIIVSDLYARRVPNVWLAMTLLLGAGMLGVAWMQGTGGPPWPALLGLLMGLVVLLPIHVLGWMGAGDVKFFAVLGFLLGAKALLPIWIIGSLIAGVHATLILLSRHASLQTISDWGSAQTRLSASMFGKRVTTARQGRKGLPYAAWLGVGALITVFNPELMHW</sequence>
<evidence type="ECO:0000313" key="3">
    <source>
        <dbReference type="EMBL" id="QEE25861.1"/>
    </source>
</evidence>
<dbReference type="EMBL" id="CP042807">
    <property type="protein sequence ID" value="QEE25861.1"/>
    <property type="molecule type" value="Genomic_DNA"/>
</dbReference>
<feature type="domain" description="Prepilin type IV endopeptidase peptidase" evidence="2">
    <location>
        <begin position="9"/>
        <end position="111"/>
    </location>
</feature>
<dbReference type="Pfam" id="PF01478">
    <property type="entry name" value="Peptidase_A24"/>
    <property type="match status" value="1"/>
</dbReference>
<evidence type="ECO:0000259" key="2">
    <source>
        <dbReference type="Pfam" id="PF01478"/>
    </source>
</evidence>
<dbReference type="RefSeq" id="WP_147628144.1">
    <property type="nucleotide sequence ID" value="NZ_CP042807.1"/>
</dbReference>
<keyword evidence="1" id="KW-0472">Membrane</keyword>
<feature type="transmembrane region" description="Helical" evidence="1">
    <location>
        <begin position="58"/>
        <end position="78"/>
    </location>
</feature>
<dbReference type="AlphaFoldDB" id="A0A5B9E5U9"/>
<protein>
    <submittedName>
        <fullName evidence="3">Prepilin peptidase</fullName>
    </submittedName>
</protein>
<keyword evidence="1" id="KW-1133">Transmembrane helix</keyword>
<reference evidence="3 4" key="1">
    <citation type="submission" date="2019-08" db="EMBL/GenBank/DDBJ databases">
        <title>Complete genome sequence of Rhodanobacter glycinis strain T01E-68 isolated from tomato root.</title>
        <authorList>
            <person name="Weon H.-Y."/>
            <person name="Lee S.A."/>
        </authorList>
    </citation>
    <scope>NUCLEOTIDE SEQUENCE [LARGE SCALE GENOMIC DNA]</scope>
    <source>
        <strain evidence="3 4">T01E-68</strain>
    </source>
</reference>
<feature type="transmembrane region" description="Helical" evidence="1">
    <location>
        <begin position="154"/>
        <end position="171"/>
    </location>
</feature>
<gene>
    <name evidence="3" type="ORF">CS053_16115</name>
</gene>
<name>A0A5B9E5U9_9GAMM</name>
<organism evidence="3 4">
    <name type="scientific">Rhodanobacter glycinis</name>
    <dbReference type="NCBI Taxonomy" id="582702"/>
    <lineage>
        <taxon>Bacteria</taxon>
        <taxon>Pseudomonadati</taxon>
        <taxon>Pseudomonadota</taxon>
        <taxon>Gammaproteobacteria</taxon>
        <taxon>Lysobacterales</taxon>
        <taxon>Rhodanobacteraceae</taxon>
        <taxon>Rhodanobacter</taxon>
    </lineage>
</organism>